<accession>A0A139IAT6</accession>
<sequence length="320" mass="35982">MKTPTTAPPASQHSRFLDLPPELRNQISEAYFTLEHSHRVAAIPALTQVSRQIRSETTAMAYRDYDFVNTSASPTPDLPPVLSKLASRVALLFRSAFIDVLCPSLTGGTRRPDLRMYVEWGREGHFGLTCTVVVWNAGPISTAILKYRAWKRIKMYQAFLGDLLPGRTLYPQHGPVRQTHPAIQIIELRPLGQFVPGAVLMDDSHWSGTRYIRLSPSQDGDWERVIGCVLGETVDAMLYLKPYAQPVYSRITGLFNRIDQFLVDLLAAAARKIGLPELPMRVLLHVGAILFVIYDLIGLQRFDAGLIAAMNWILWLRAFL</sequence>
<comment type="caution">
    <text evidence="1">The sequence shown here is derived from an EMBL/GenBank/DDBJ whole genome shotgun (WGS) entry which is preliminary data.</text>
</comment>
<dbReference type="OrthoDB" id="10479815at2759"/>
<dbReference type="AlphaFoldDB" id="A0A139IAT6"/>
<evidence type="ECO:0008006" key="3">
    <source>
        <dbReference type="Google" id="ProtNLM"/>
    </source>
</evidence>
<evidence type="ECO:0000313" key="2">
    <source>
        <dbReference type="Proteomes" id="UP000073492"/>
    </source>
</evidence>
<protein>
    <recommendedName>
        <fullName evidence="3">F-box domain-containing protein</fullName>
    </recommendedName>
</protein>
<keyword evidence="2" id="KW-1185">Reference proteome</keyword>
<reference evidence="1 2" key="1">
    <citation type="submission" date="2015-07" db="EMBL/GenBank/DDBJ databases">
        <title>Comparative genomics of the Sigatoka disease complex on banana suggests a link between parallel evolutionary changes in Pseudocercospora fijiensis and Pseudocercospora eumusae and increased virulence on the banana host.</title>
        <authorList>
            <person name="Chang T.-C."/>
            <person name="Salvucci A."/>
            <person name="Crous P.W."/>
            <person name="Stergiopoulos I."/>
        </authorList>
    </citation>
    <scope>NUCLEOTIDE SEQUENCE [LARGE SCALE GENOMIC DNA]</scope>
    <source>
        <strain evidence="1 2">CBS 116634</strain>
    </source>
</reference>
<dbReference type="Proteomes" id="UP000073492">
    <property type="component" value="Unassembled WGS sequence"/>
</dbReference>
<name>A0A139IAT6_9PEZI</name>
<organism evidence="1 2">
    <name type="scientific">Pseudocercospora musae</name>
    <dbReference type="NCBI Taxonomy" id="113226"/>
    <lineage>
        <taxon>Eukaryota</taxon>
        <taxon>Fungi</taxon>
        <taxon>Dikarya</taxon>
        <taxon>Ascomycota</taxon>
        <taxon>Pezizomycotina</taxon>
        <taxon>Dothideomycetes</taxon>
        <taxon>Dothideomycetidae</taxon>
        <taxon>Mycosphaerellales</taxon>
        <taxon>Mycosphaerellaceae</taxon>
        <taxon>Pseudocercospora</taxon>
    </lineage>
</organism>
<proteinExistence type="predicted"/>
<dbReference type="EMBL" id="LFZO01000178">
    <property type="protein sequence ID" value="KXT11843.1"/>
    <property type="molecule type" value="Genomic_DNA"/>
</dbReference>
<evidence type="ECO:0000313" key="1">
    <source>
        <dbReference type="EMBL" id="KXT11843.1"/>
    </source>
</evidence>
<gene>
    <name evidence="1" type="ORF">AC579_4289</name>
</gene>